<protein>
    <submittedName>
        <fullName evidence="1">Nucleotidyl transferase AbiEii/AbiGii toxin family protein</fullName>
    </submittedName>
</protein>
<evidence type="ECO:0000313" key="2">
    <source>
        <dbReference type="Proteomes" id="UP001620409"/>
    </source>
</evidence>
<evidence type="ECO:0000313" key="1">
    <source>
        <dbReference type="EMBL" id="MFK2853467.1"/>
    </source>
</evidence>
<name>A0ABW8IE87_9GAMM</name>
<dbReference type="Pfam" id="PF08843">
    <property type="entry name" value="AbiEii"/>
    <property type="match status" value="1"/>
</dbReference>
<gene>
    <name evidence="1" type="ORF">ISP18_02505</name>
</gene>
<comment type="caution">
    <text evidence="1">The sequence shown here is derived from an EMBL/GenBank/DDBJ whole genome shotgun (WGS) entry which is preliminary data.</text>
</comment>
<dbReference type="EMBL" id="JADIKI010000021">
    <property type="protein sequence ID" value="MFK2853467.1"/>
    <property type="molecule type" value="Genomic_DNA"/>
</dbReference>
<accession>A0ABW8IE87</accession>
<organism evidence="1 2">
    <name type="scientific">Dyella humi</name>
    <dbReference type="NCBI Taxonomy" id="1770547"/>
    <lineage>
        <taxon>Bacteria</taxon>
        <taxon>Pseudomonadati</taxon>
        <taxon>Pseudomonadota</taxon>
        <taxon>Gammaproteobacteria</taxon>
        <taxon>Lysobacterales</taxon>
        <taxon>Rhodanobacteraceae</taxon>
        <taxon>Dyella</taxon>
    </lineage>
</organism>
<dbReference type="InterPro" id="IPR014942">
    <property type="entry name" value="AbiEii"/>
</dbReference>
<keyword evidence="2" id="KW-1185">Reference proteome</keyword>
<reference evidence="1 2" key="1">
    <citation type="submission" date="2020-10" db="EMBL/GenBank/DDBJ databases">
        <title>Phylogeny of dyella-like bacteria.</title>
        <authorList>
            <person name="Fu J."/>
        </authorList>
    </citation>
    <scope>NUCLEOTIDE SEQUENCE [LARGE SCALE GENOMIC DNA]</scope>
    <source>
        <strain evidence="1 2">DHG40</strain>
    </source>
</reference>
<dbReference type="RefSeq" id="WP_380016708.1">
    <property type="nucleotide sequence ID" value="NZ_JADIKI010000021.1"/>
</dbReference>
<keyword evidence="1" id="KW-0808">Transferase</keyword>
<dbReference type="GO" id="GO:0016740">
    <property type="term" value="F:transferase activity"/>
    <property type="evidence" value="ECO:0007669"/>
    <property type="project" value="UniProtKB-KW"/>
</dbReference>
<dbReference type="Proteomes" id="UP001620409">
    <property type="component" value="Unassembled WGS sequence"/>
</dbReference>
<proteinExistence type="predicted"/>
<sequence length="241" mass="27244">MSEISVEELAKFRAAGSWRVLEAVARRIVADISQKSGRDFKPLLGGGTRLMLTLNHRMSHDIDLFFTDAQWIGYLTPRLNDHVEALTADYEEAADYLKLRFPEGEIDFIVRTRLLDLPPESEPDTAFALDPMAEVLAKKLFFRGATLTPRDLFDWWAIETMRPDVIPVAGMGKLLEKRADGIRLALDSIGHSSRAMMLWHAILAPSLPDFGRTIDWAKKQLDIYLERGDEAHRRLPGAAES</sequence>